<evidence type="ECO:0000256" key="1">
    <source>
        <dbReference type="SAM" id="MobiDB-lite"/>
    </source>
</evidence>
<name>A0AAN8VTS7_9MAGN</name>
<feature type="compositionally biased region" description="Low complexity" evidence="1">
    <location>
        <begin position="55"/>
        <end position="66"/>
    </location>
</feature>
<proteinExistence type="predicted"/>
<evidence type="ECO:0000313" key="2">
    <source>
        <dbReference type="EMBL" id="KAK6937669.1"/>
    </source>
</evidence>
<dbReference type="GO" id="GO:0010027">
    <property type="term" value="P:thylakoid membrane organization"/>
    <property type="evidence" value="ECO:0007669"/>
    <property type="project" value="InterPro"/>
</dbReference>
<accession>A0AAN8VTS7</accession>
<organism evidence="2 3">
    <name type="scientific">Dillenia turbinata</name>
    <dbReference type="NCBI Taxonomy" id="194707"/>
    <lineage>
        <taxon>Eukaryota</taxon>
        <taxon>Viridiplantae</taxon>
        <taxon>Streptophyta</taxon>
        <taxon>Embryophyta</taxon>
        <taxon>Tracheophyta</taxon>
        <taxon>Spermatophyta</taxon>
        <taxon>Magnoliopsida</taxon>
        <taxon>eudicotyledons</taxon>
        <taxon>Gunneridae</taxon>
        <taxon>Pentapetalae</taxon>
        <taxon>Dilleniales</taxon>
        <taxon>Dilleniaceae</taxon>
        <taxon>Dillenia</taxon>
    </lineage>
</organism>
<keyword evidence="3" id="KW-1185">Reference proteome</keyword>
<dbReference type="PANTHER" id="PTHR35745:SF1">
    <property type="entry name" value="OS04G0513000 PROTEIN"/>
    <property type="match status" value="1"/>
</dbReference>
<dbReference type="GO" id="GO:0009535">
    <property type="term" value="C:chloroplast thylakoid membrane"/>
    <property type="evidence" value="ECO:0007669"/>
    <property type="project" value="TreeGrafter"/>
</dbReference>
<dbReference type="PANTHER" id="PTHR35745">
    <property type="entry name" value="BNACNNG14650D PROTEIN"/>
    <property type="match status" value="1"/>
</dbReference>
<feature type="compositionally biased region" description="Polar residues" evidence="1">
    <location>
        <begin position="146"/>
        <end position="158"/>
    </location>
</feature>
<comment type="caution">
    <text evidence="2">The sequence shown here is derived from an EMBL/GenBank/DDBJ whole genome shotgun (WGS) entry which is preliminary data.</text>
</comment>
<gene>
    <name evidence="2" type="ORF">RJ641_031177</name>
</gene>
<feature type="compositionally biased region" description="Low complexity" evidence="1">
    <location>
        <begin position="165"/>
        <end position="183"/>
    </location>
</feature>
<dbReference type="Pfam" id="PF20711">
    <property type="entry name" value="DUF6825"/>
    <property type="match status" value="1"/>
</dbReference>
<evidence type="ECO:0000313" key="3">
    <source>
        <dbReference type="Proteomes" id="UP001370490"/>
    </source>
</evidence>
<dbReference type="EMBL" id="JBAMMX010000006">
    <property type="protein sequence ID" value="KAK6937669.1"/>
    <property type="molecule type" value="Genomic_DNA"/>
</dbReference>
<reference evidence="2 3" key="1">
    <citation type="submission" date="2023-12" db="EMBL/GenBank/DDBJ databases">
        <title>A high-quality genome assembly for Dillenia turbinata (Dilleniales).</title>
        <authorList>
            <person name="Chanderbali A."/>
        </authorList>
    </citation>
    <scope>NUCLEOTIDE SEQUENCE [LARGE SCALE GENOMIC DNA]</scope>
    <source>
        <strain evidence="2">LSX21</strain>
        <tissue evidence="2">Leaf</tissue>
    </source>
</reference>
<dbReference type="InterPro" id="IPR040003">
    <property type="entry name" value="PG18-like"/>
</dbReference>
<dbReference type="Proteomes" id="UP001370490">
    <property type="component" value="Unassembled WGS sequence"/>
</dbReference>
<protein>
    <submittedName>
        <fullName evidence="2">Uncharacterized protein</fullName>
    </submittedName>
</protein>
<sequence length="193" mass="20358">MIGLVLSASISCSLQPKVRRSPFCSTSVSPIPWILCSSDPKTRRNPRFSRFTAHSNSGPSGPLDSGDSRSVLDAFFLGKALAEVINERIESTVGEFLSTIGRLQAEQQKQVQDFQDEVLVRAKRAKENAARDAMEAQGLIYPSNKAGKSTDSNPSATLFSPPDVTAPISGASSSATGPSATSTDPIIGASKGD</sequence>
<dbReference type="AlphaFoldDB" id="A0AAN8VTS7"/>
<feature type="region of interest" description="Disordered" evidence="1">
    <location>
        <begin position="141"/>
        <end position="193"/>
    </location>
</feature>
<feature type="region of interest" description="Disordered" evidence="1">
    <location>
        <begin position="47"/>
        <end position="66"/>
    </location>
</feature>